<feature type="domain" description="Phosphoribulokinase/uridine kinase" evidence="1">
    <location>
        <begin position="91"/>
        <end position="123"/>
    </location>
</feature>
<proteinExistence type="predicted"/>
<keyword evidence="3" id="KW-1185">Reference proteome</keyword>
<keyword evidence="2" id="KW-0808">Transferase</keyword>
<dbReference type="InterPro" id="IPR027417">
    <property type="entry name" value="P-loop_NTPase"/>
</dbReference>
<evidence type="ECO:0000313" key="3">
    <source>
        <dbReference type="Proteomes" id="UP001224359"/>
    </source>
</evidence>
<dbReference type="NCBIfam" id="NF006085">
    <property type="entry name" value="PRK08233.1"/>
    <property type="match status" value="1"/>
</dbReference>
<name>A0ABT9VFF7_9BACI</name>
<sequence length="181" mass="20415">MGGIKVISVASVSGGGKTTVTNELENTLGDTETLHFDNYDFDGAPDDLIKWVEKGADYNQWNLTPLIADLQSLLDSNNPPKYIILDYPFSYKNDDLKSLIDFSIYIDTPLDIAMARRLARDYHNATSGEIQNDLNFYLNYGRTAYLEMENTIKPNADFVIDGSLTVLDIVETILRELKDEF</sequence>
<gene>
    <name evidence="2" type="ORF">J2S77_001589</name>
</gene>
<evidence type="ECO:0000313" key="2">
    <source>
        <dbReference type="EMBL" id="MDQ0159605.1"/>
    </source>
</evidence>
<evidence type="ECO:0000259" key="1">
    <source>
        <dbReference type="Pfam" id="PF00485"/>
    </source>
</evidence>
<keyword evidence="2" id="KW-0418">Kinase</keyword>
<dbReference type="SUPFAM" id="SSF52540">
    <property type="entry name" value="P-loop containing nucleoside triphosphate hydrolases"/>
    <property type="match status" value="1"/>
</dbReference>
<dbReference type="Proteomes" id="UP001224359">
    <property type="component" value="Unassembled WGS sequence"/>
</dbReference>
<protein>
    <submittedName>
        <fullName evidence="2">Uridine kinase</fullName>
    </submittedName>
</protein>
<dbReference type="Pfam" id="PF00485">
    <property type="entry name" value="PRK"/>
    <property type="match status" value="1"/>
</dbReference>
<dbReference type="Gene3D" id="3.40.50.300">
    <property type="entry name" value="P-loop containing nucleotide triphosphate hydrolases"/>
    <property type="match status" value="1"/>
</dbReference>
<dbReference type="RefSeq" id="WP_306976213.1">
    <property type="nucleotide sequence ID" value="NZ_JAUSTQ010000005.1"/>
</dbReference>
<dbReference type="GO" id="GO:0016301">
    <property type="term" value="F:kinase activity"/>
    <property type="evidence" value="ECO:0007669"/>
    <property type="project" value="UniProtKB-KW"/>
</dbReference>
<organism evidence="2 3">
    <name type="scientific">Alkalibacillus salilacus</name>
    <dbReference type="NCBI Taxonomy" id="284582"/>
    <lineage>
        <taxon>Bacteria</taxon>
        <taxon>Bacillati</taxon>
        <taxon>Bacillota</taxon>
        <taxon>Bacilli</taxon>
        <taxon>Bacillales</taxon>
        <taxon>Bacillaceae</taxon>
        <taxon>Alkalibacillus</taxon>
    </lineage>
</organism>
<dbReference type="InterPro" id="IPR006083">
    <property type="entry name" value="PRK/URK"/>
</dbReference>
<accession>A0ABT9VFF7</accession>
<dbReference type="EMBL" id="JAUSTQ010000005">
    <property type="protein sequence ID" value="MDQ0159605.1"/>
    <property type="molecule type" value="Genomic_DNA"/>
</dbReference>
<reference evidence="2 3" key="1">
    <citation type="submission" date="2023-07" db="EMBL/GenBank/DDBJ databases">
        <title>Genomic Encyclopedia of Type Strains, Phase IV (KMG-IV): sequencing the most valuable type-strain genomes for metagenomic binning, comparative biology and taxonomic classification.</title>
        <authorList>
            <person name="Goeker M."/>
        </authorList>
    </citation>
    <scope>NUCLEOTIDE SEQUENCE [LARGE SCALE GENOMIC DNA]</scope>
    <source>
        <strain evidence="2 3">DSM 16460</strain>
    </source>
</reference>
<comment type="caution">
    <text evidence="2">The sequence shown here is derived from an EMBL/GenBank/DDBJ whole genome shotgun (WGS) entry which is preliminary data.</text>
</comment>